<organism evidence="1 2">
    <name type="scientific">Ceratodon purpureus</name>
    <name type="common">Fire moss</name>
    <name type="synonym">Dicranum purpureum</name>
    <dbReference type="NCBI Taxonomy" id="3225"/>
    <lineage>
        <taxon>Eukaryota</taxon>
        <taxon>Viridiplantae</taxon>
        <taxon>Streptophyta</taxon>
        <taxon>Embryophyta</taxon>
        <taxon>Bryophyta</taxon>
        <taxon>Bryophytina</taxon>
        <taxon>Bryopsida</taxon>
        <taxon>Dicranidae</taxon>
        <taxon>Pseudoditrichales</taxon>
        <taxon>Ditrichaceae</taxon>
        <taxon>Ceratodon</taxon>
    </lineage>
</organism>
<protein>
    <submittedName>
        <fullName evidence="1">Uncharacterized protein</fullName>
    </submittedName>
</protein>
<reference evidence="1" key="1">
    <citation type="submission" date="2020-06" db="EMBL/GenBank/DDBJ databases">
        <title>WGS assembly of Ceratodon purpureus strain R40.</title>
        <authorList>
            <person name="Carey S.B."/>
            <person name="Jenkins J."/>
            <person name="Shu S."/>
            <person name="Lovell J.T."/>
            <person name="Sreedasyam A."/>
            <person name="Maumus F."/>
            <person name="Tiley G.P."/>
            <person name="Fernandez-Pozo N."/>
            <person name="Barry K."/>
            <person name="Chen C."/>
            <person name="Wang M."/>
            <person name="Lipzen A."/>
            <person name="Daum C."/>
            <person name="Saski C.A."/>
            <person name="Payton A.C."/>
            <person name="Mcbreen J.C."/>
            <person name="Conrad R.E."/>
            <person name="Kollar L.M."/>
            <person name="Olsson S."/>
            <person name="Huttunen S."/>
            <person name="Landis J.B."/>
            <person name="Wickett N.J."/>
            <person name="Johnson M.G."/>
            <person name="Rensing S.A."/>
            <person name="Grimwood J."/>
            <person name="Schmutz J."/>
            <person name="Mcdaniel S.F."/>
        </authorList>
    </citation>
    <scope>NUCLEOTIDE SEQUENCE</scope>
    <source>
        <strain evidence="1">R40</strain>
    </source>
</reference>
<dbReference type="AlphaFoldDB" id="A0A8T0J7I6"/>
<name>A0A8T0J7I6_CERPU</name>
<evidence type="ECO:0000313" key="2">
    <source>
        <dbReference type="Proteomes" id="UP000822688"/>
    </source>
</evidence>
<gene>
    <name evidence="1" type="ORF">KC19_1G188600</name>
</gene>
<keyword evidence="2" id="KW-1185">Reference proteome</keyword>
<accession>A0A8T0J7I6</accession>
<sequence>MFVHKVTFRVASSIQKLVFDCSCLPGSDSSVKLHCLLRYFFFSYFGWHIPVKVTEVVANVSGYEAELLGRIITLAMLNIVGCCCFPTSPVTYLSSGMLASHTTGM</sequence>
<proteinExistence type="predicted"/>
<evidence type="ECO:0000313" key="1">
    <source>
        <dbReference type="EMBL" id="KAG0591617.1"/>
    </source>
</evidence>
<dbReference type="Proteomes" id="UP000822688">
    <property type="component" value="Chromosome 1"/>
</dbReference>
<comment type="caution">
    <text evidence="1">The sequence shown here is derived from an EMBL/GenBank/DDBJ whole genome shotgun (WGS) entry which is preliminary data.</text>
</comment>
<dbReference type="EMBL" id="CM026421">
    <property type="protein sequence ID" value="KAG0591617.1"/>
    <property type="molecule type" value="Genomic_DNA"/>
</dbReference>